<accession>A0A6C0KU12</accession>
<name>A0A6C0KU12_9ZZZZ</name>
<organism evidence="2">
    <name type="scientific">viral metagenome</name>
    <dbReference type="NCBI Taxonomy" id="1070528"/>
    <lineage>
        <taxon>unclassified sequences</taxon>
        <taxon>metagenomes</taxon>
        <taxon>organismal metagenomes</taxon>
    </lineage>
</organism>
<dbReference type="EMBL" id="MN740978">
    <property type="protein sequence ID" value="QHU21089.1"/>
    <property type="molecule type" value="Genomic_DNA"/>
</dbReference>
<feature type="domain" description="Minor capsid protein P8 central region" evidence="1">
    <location>
        <begin position="62"/>
        <end position="183"/>
    </location>
</feature>
<sequence>MSHLSQNFATLDTAGYVGILNNGSQLNGRVDIISPSPKLDIESYKTKQTDNTYYSKEAIQGQITSNNLTEIFFSTQNINALQEAIRYRVYIESNRKYTIGRQSDQELKIIMRSIYLQYSQNLDTDCIGQTRALNQRVLDSAVPEVLSNLYQYETYRKDASTLPMPLDRAPLLSTRGTKTLELKNFM</sequence>
<dbReference type="AlphaFoldDB" id="A0A6C0KU12"/>
<dbReference type="InterPro" id="IPR043916">
    <property type="entry name" value="P8_CR"/>
</dbReference>
<proteinExistence type="predicted"/>
<reference evidence="2" key="1">
    <citation type="journal article" date="2020" name="Nature">
        <title>Giant virus diversity and host interactions through global metagenomics.</title>
        <authorList>
            <person name="Schulz F."/>
            <person name="Roux S."/>
            <person name="Paez-Espino D."/>
            <person name="Jungbluth S."/>
            <person name="Walsh D.A."/>
            <person name="Denef V.J."/>
            <person name="McMahon K.D."/>
            <person name="Konstantinidis K.T."/>
            <person name="Eloe-Fadrosh E.A."/>
            <person name="Kyrpides N.C."/>
            <person name="Woyke T."/>
        </authorList>
    </citation>
    <scope>NUCLEOTIDE SEQUENCE</scope>
    <source>
        <strain evidence="2">GVMAG-S-3300013094-100</strain>
    </source>
</reference>
<evidence type="ECO:0000313" key="2">
    <source>
        <dbReference type="EMBL" id="QHU21089.1"/>
    </source>
</evidence>
<dbReference type="Pfam" id="PF19065">
    <property type="entry name" value="P8_CR"/>
    <property type="match status" value="1"/>
</dbReference>
<evidence type="ECO:0000259" key="1">
    <source>
        <dbReference type="Pfam" id="PF19065"/>
    </source>
</evidence>
<protein>
    <recommendedName>
        <fullName evidence="1">Minor capsid protein P8 central region domain-containing protein</fullName>
    </recommendedName>
</protein>